<keyword evidence="2" id="KW-0812">Transmembrane</keyword>
<evidence type="ECO:0000256" key="2">
    <source>
        <dbReference type="SAM" id="Phobius"/>
    </source>
</evidence>
<sequence>MVRRRKEPSADSIKLSQPDRSGPAEETLIEWATKRDLFKQAAEAEAAAKARAKAKAKNGSDKGPAISKIRLKHTDGQTTYSAAEDGDDEADEDTNDDDDDEDGGDLTPGQERFMDSVLWTISLTMVHFTLDVFVYNQYGQDLEWKTILGHAPPAFLLIFLLFWVMHETPANPILIPGLPRTWQHNIRQLVFLSCSMFCGCYMIYITNMHGYIAVMRQAPIIGVLWIWTVIEMDLLYAVLSVVVEAMFLWKGGYSVM</sequence>
<accession>A0A2C5WZH8</accession>
<dbReference type="EMBL" id="APWK03000089">
    <property type="protein sequence ID" value="PHH51595.1"/>
    <property type="molecule type" value="Genomic_DNA"/>
</dbReference>
<feature type="region of interest" description="Disordered" evidence="1">
    <location>
        <begin position="1"/>
        <end position="25"/>
    </location>
</feature>
<reference evidence="4 5" key="2">
    <citation type="journal article" date="2013" name="IMA Fungus">
        <title>IMA Genome-F 1: Ceratocystis fimbriata: Draft nuclear genome sequence for the plant pathogen, Ceratocystis fimbriata.</title>
        <authorList>
            <person name="Wilken P.M."/>
            <person name="Steenkamp E.T."/>
            <person name="Wingfield M.J."/>
            <person name="de Beer Z.W."/>
            <person name="Wingfield B.D."/>
        </authorList>
    </citation>
    <scope>NUCLEOTIDE SEQUENCE [LARGE SCALE GENOMIC DNA]</scope>
    <source>
        <strain evidence="4 5">CBS 114723</strain>
    </source>
</reference>
<evidence type="ECO:0000259" key="3">
    <source>
        <dbReference type="Pfam" id="PF24841"/>
    </source>
</evidence>
<keyword evidence="2" id="KW-1133">Transmembrane helix</keyword>
<feature type="region of interest" description="Disordered" evidence="1">
    <location>
        <begin position="49"/>
        <end position="110"/>
    </location>
</feature>
<feature type="transmembrane region" description="Helical" evidence="2">
    <location>
        <begin position="147"/>
        <end position="165"/>
    </location>
</feature>
<dbReference type="Proteomes" id="UP000222788">
    <property type="component" value="Unassembled WGS sequence"/>
</dbReference>
<dbReference type="Pfam" id="PF24841">
    <property type="entry name" value="DUF7719"/>
    <property type="match status" value="1"/>
</dbReference>
<dbReference type="InterPro" id="IPR056136">
    <property type="entry name" value="DUF7719"/>
</dbReference>
<dbReference type="PANTHER" id="PTHR37846">
    <property type="entry name" value="YALI0B21296P"/>
    <property type="match status" value="1"/>
</dbReference>
<keyword evidence="2" id="KW-0472">Membrane</keyword>
<feature type="domain" description="DUF7719" evidence="3">
    <location>
        <begin position="187"/>
        <end position="255"/>
    </location>
</feature>
<feature type="transmembrane region" description="Helical" evidence="2">
    <location>
        <begin position="224"/>
        <end position="249"/>
    </location>
</feature>
<reference evidence="4 5" key="1">
    <citation type="journal article" date="2013" name="Fungal Biol.">
        <title>Analysis of microsatellite markers in the genome of the plant pathogen Ceratocystis fimbriata.</title>
        <authorList>
            <person name="Simpson M.C."/>
            <person name="Wilken P.M."/>
            <person name="Coetzee M.P."/>
            <person name="Wingfield M.J."/>
            <person name="Wingfield B.D."/>
        </authorList>
    </citation>
    <scope>NUCLEOTIDE SEQUENCE [LARGE SCALE GENOMIC DNA]</scope>
    <source>
        <strain evidence="4 5">CBS 114723</strain>
    </source>
</reference>
<protein>
    <recommendedName>
        <fullName evidence="3">DUF7719 domain-containing protein</fullName>
    </recommendedName>
</protein>
<dbReference type="STRING" id="1035309.A0A2C5WZH8"/>
<name>A0A2C5WZH8_9PEZI</name>
<evidence type="ECO:0000313" key="5">
    <source>
        <dbReference type="Proteomes" id="UP000222788"/>
    </source>
</evidence>
<gene>
    <name evidence="4" type="ORF">CFIMG_008607RA00001</name>
</gene>
<proteinExistence type="predicted"/>
<dbReference type="OrthoDB" id="5597489at2759"/>
<keyword evidence="5" id="KW-1185">Reference proteome</keyword>
<evidence type="ECO:0000256" key="1">
    <source>
        <dbReference type="SAM" id="MobiDB-lite"/>
    </source>
</evidence>
<organism evidence="4 5">
    <name type="scientific">Ceratocystis fimbriata CBS 114723</name>
    <dbReference type="NCBI Taxonomy" id="1035309"/>
    <lineage>
        <taxon>Eukaryota</taxon>
        <taxon>Fungi</taxon>
        <taxon>Dikarya</taxon>
        <taxon>Ascomycota</taxon>
        <taxon>Pezizomycotina</taxon>
        <taxon>Sordariomycetes</taxon>
        <taxon>Hypocreomycetidae</taxon>
        <taxon>Microascales</taxon>
        <taxon>Ceratocystidaceae</taxon>
        <taxon>Ceratocystis</taxon>
    </lineage>
</organism>
<feature type="compositionally biased region" description="Acidic residues" evidence="1">
    <location>
        <begin position="84"/>
        <end position="104"/>
    </location>
</feature>
<comment type="caution">
    <text evidence="4">The sequence shown here is derived from an EMBL/GenBank/DDBJ whole genome shotgun (WGS) entry which is preliminary data.</text>
</comment>
<dbReference type="AlphaFoldDB" id="A0A2C5WZH8"/>
<dbReference type="PANTHER" id="PTHR37846:SF1">
    <property type="entry name" value="DEACETYLASE-LIKE PROTEIN"/>
    <property type="match status" value="1"/>
</dbReference>
<feature type="transmembrane region" description="Helical" evidence="2">
    <location>
        <begin position="186"/>
        <end position="204"/>
    </location>
</feature>
<evidence type="ECO:0000313" key="4">
    <source>
        <dbReference type="EMBL" id="PHH51595.1"/>
    </source>
</evidence>